<protein>
    <submittedName>
        <fullName evidence="1">Uncharacterized protein</fullName>
    </submittedName>
</protein>
<reference evidence="1" key="1">
    <citation type="submission" date="2014-09" db="EMBL/GenBank/DDBJ databases">
        <authorList>
            <person name="Magalhaes I.L.F."/>
            <person name="Oliveira U."/>
            <person name="Santos F.R."/>
            <person name="Vidigal T.H.D.A."/>
            <person name="Brescovit A.D."/>
            <person name="Santos A.J."/>
        </authorList>
    </citation>
    <scope>NUCLEOTIDE SEQUENCE</scope>
    <source>
        <tissue evidence="1">Shoot tissue taken approximately 20 cm above the soil surface</tissue>
    </source>
</reference>
<accession>A0A0A9HKA4</accession>
<proteinExistence type="predicted"/>
<reference evidence="1" key="2">
    <citation type="journal article" date="2015" name="Data Brief">
        <title>Shoot transcriptome of the giant reed, Arundo donax.</title>
        <authorList>
            <person name="Barrero R.A."/>
            <person name="Guerrero F.D."/>
            <person name="Moolhuijzen P."/>
            <person name="Goolsby J.A."/>
            <person name="Tidwell J."/>
            <person name="Bellgard S.E."/>
            <person name="Bellgard M.I."/>
        </authorList>
    </citation>
    <scope>NUCLEOTIDE SEQUENCE</scope>
    <source>
        <tissue evidence="1">Shoot tissue taken approximately 20 cm above the soil surface</tissue>
    </source>
</reference>
<name>A0A0A9HKA4_ARUDO</name>
<organism evidence="1">
    <name type="scientific">Arundo donax</name>
    <name type="common">Giant reed</name>
    <name type="synonym">Donax arundinaceus</name>
    <dbReference type="NCBI Taxonomy" id="35708"/>
    <lineage>
        <taxon>Eukaryota</taxon>
        <taxon>Viridiplantae</taxon>
        <taxon>Streptophyta</taxon>
        <taxon>Embryophyta</taxon>
        <taxon>Tracheophyta</taxon>
        <taxon>Spermatophyta</taxon>
        <taxon>Magnoliopsida</taxon>
        <taxon>Liliopsida</taxon>
        <taxon>Poales</taxon>
        <taxon>Poaceae</taxon>
        <taxon>PACMAD clade</taxon>
        <taxon>Arundinoideae</taxon>
        <taxon>Arundineae</taxon>
        <taxon>Arundo</taxon>
    </lineage>
</organism>
<dbReference type="EMBL" id="GBRH01161632">
    <property type="protein sequence ID" value="JAE36264.1"/>
    <property type="molecule type" value="Transcribed_RNA"/>
</dbReference>
<dbReference type="AlphaFoldDB" id="A0A0A9HKA4"/>
<sequence>MLVILLVIFNGVNILMDPLRKNMLISVFAFWHCLLSSD</sequence>
<evidence type="ECO:0000313" key="1">
    <source>
        <dbReference type="EMBL" id="JAE36264.1"/>
    </source>
</evidence>